<reference evidence="1" key="1">
    <citation type="submission" date="2020-09" db="EMBL/GenBank/DDBJ databases">
        <title>Genome-Enabled Discovery of Anthraquinone Biosynthesis in Senna tora.</title>
        <authorList>
            <person name="Kang S.-H."/>
            <person name="Pandey R.P."/>
            <person name="Lee C.-M."/>
            <person name="Sim J.-S."/>
            <person name="Jeong J.-T."/>
            <person name="Choi B.-S."/>
            <person name="Jung M."/>
            <person name="Ginzburg D."/>
            <person name="Zhao K."/>
            <person name="Won S.Y."/>
            <person name="Oh T.-J."/>
            <person name="Yu Y."/>
            <person name="Kim N.-H."/>
            <person name="Lee O.R."/>
            <person name="Lee T.-H."/>
            <person name="Bashyal P."/>
            <person name="Kim T.-S."/>
            <person name="Lee W.-H."/>
            <person name="Kawkins C."/>
            <person name="Kim C.-K."/>
            <person name="Kim J.S."/>
            <person name="Ahn B.O."/>
            <person name="Rhee S.Y."/>
            <person name="Sohng J.K."/>
        </authorList>
    </citation>
    <scope>NUCLEOTIDE SEQUENCE</scope>
    <source>
        <tissue evidence="1">Leaf</tissue>
    </source>
</reference>
<name>A0A835CLJ2_9FABA</name>
<comment type="caution">
    <text evidence="1">The sequence shown here is derived from an EMBL/GenBank/DDBJ whole genome shotgun (WGS) entry which is preliminary data.</text>
</comment>
<dbReference type="AlphaFoldDB" id="A0A835CLJ2"/>
<proteinExistence type="predicted"/>
<organism evidence="1 2">
    <name type="scientific">Senna tora</name>
    <dbReference type="NCBI Taxonomy" id="362788"/>
    <lineage>
        <taxon>Eukaryota</taxon>
        <taxon>Viridiplantae</taxon>
        <taxon>Streptophyta</taxon>
        <taxon>Embryophyta</taxon>
        <taxon>Tracheophyta</taxon>
        <taxon>Spermatophyta</taxon>
        <taxon>Magnoliopsida</taxon>
        <taxon>eudicotyledons</taxon>
        <taxon>Gunneridae</taxon>
        <taxon>Pentapetalae</taxon>
        <taxon>rosids</taxon>
        <taxon>fabids</taxon>
        <taxon>Fabales</taxon>
        <taxon>Fabaceae</taxon>
        <taxon>Caesalpinioideae</taxon>
        <taxon>Cassia clade</taxon>
        <taxon>Senna</taxon>
    </lineage>
</organism>
<sequence>MSSSMYRSDRPRELGELGQLVSFISLVGARYPSDKVGRSEKPPLEVPHPLPCPIDGKRVEALSDERALVEGVAAPLQPTSTIGVISVVSRRVKGRENVLLSSTLHVFFPAVGEVRGALTVQRWSSQSRSVCRHWRRRSCLQSPWRSCWLIIEVDGAAATMVADPQFEVIVLLPQVMEIRDLQQRLWWRLKADLRSNTKRPEKF</sequence>
<gene>
    <name evidence="1" type="ORF">G2W53_001480</name>
</gene>
<dbReference type="Proteomes" id="UP000634136">
    <property type="component" value="Unassembled WGS sequence"/>
</dbReference>
<keyword evidence="2" id="KW-1185">Reference proteome</keyword>
<evidence type="ECO:0000313" key="2">
    <source>
        <dbReference type="Proteomes" id="UP000634136"/>
    </source>
</evidence>
<dbReference type="EMBL" id="JAAIUW010000001">
    <property type="protein sequence ID" value="KAF7844575.1"/>
    <property type="molecule type" value="Genomic_DNA"/>
</dbReference>
<accession>A0A835CLJ2</accession>
<protein>
    <submittedName>
        <fullName evidence="1">Uncharacterized protein</fullName>
    </submittedName>
</protein>
<evidence type="ECO:0000313" key="1">
    <source>
        <dbReference type="EMBL" id="KAF7844575.1"/>
    </source>
</evidence>